<dbReference type="InterPro" id="IPR003313">
    <property type="entry name" value="AraC-bd"/>
</dbReference>
<dbReference type="Gene3D" id="1.10.10.60">
    <property type="entry name" value="Homeodomain-like"/>
    <property type="match status" value="2"/>
</dbReference>
<dbReference type="SMART" id="SM00342">
    <property type="entry name" value="HTH_ARAC"/>
    <property type="match status" value="1"/>
</dbReference>
<dbReference type="Pfam" id="PF02311">
    <property type="entry name" value="AraC_binding"/>
    <property type="match status" value="1"/>
</dbReference>
<dbReference type="RefSeq" id="WP_126139251.1">
    <property type="nucleotide sequence ID" value="NZ_RXHU01000003.1"/>
</dbReference>
<dbReference type="InterPro" id="IPR009057">
    <property type="entry name" value="Homeodomain-like_sf"/>
</dbReference>
<dbReference type="PRINTS" id="PR00032">
    <property type="entry name" value="HTHARAC"/>
</dbReference>
<keyword evidence="6" id="KW-1185">Reference proteome</keyword>
<dbReference type="InterPro" id="IPR014710">
    <property type="entry name" value="RmlC-like_jellyroll"/>
</dbReference>
<keyword evidence="2" id="KW-0238">DNA-binding</keyword>
<dbReference type="PANTHER" id="PTHR43280">
    <property type="entry name" value="ARAC-FAMILY TRANSCRIPTIONAL REGULATOR"/>
    <property type="match status" value="1"/>
</dbReference>
<evidence type="ECO:0000256" key="2">
    <source>
        <dbReference type="ARBA" id="ARBA00023125"/>
    </source>
</evidence>
<dbReference type="Gene3D" id="2.60.120.10">
    <property type="entry name" value="Jelly Rolls"/>
    <property type="match status" value="1"/>
</dbReference>
<organism evidence="5 6">
    <name type="scientific">Paenibacillus whitsoniae</name>
    <dbReference type="NCBI Taxonomy" id="2496558"/>
    <lineage>
        <taxon>Bacteria</taxon>
        <taxon>Bacillati</taxon>
        <taxon>Bacillota</taxon>
        <taxon>Bacilli</taxon>
        <taxon>Bacillales</taxon>
        <taxon>Paenibacillaceae</taxon>
        <taxon>Paenibacillus</taxon>
    </lineage>
</organism>
<keyword evidence="3" id="KW-0804">Transcription</keyword>
<dbReference type="InterPro" id="IPR037923">
    <property type="entry name" value="HTH-like"/>
</dbReference>
<sequence>MTYFPEYLKTYPNMDSGFPFHISKNTLPHGFRAHRHDYLEFSYVVSGHGGEMINDVKHAMMPGTFTFVLPYQVHEIFTEAGQPLVLYNCTFSMDLLLEPGADQAFSDFFNDGIGLPPYAQLEGAEQTLMEALVADMYKEYAGNERHRQTLLKARLKEILIRFDRIRSREAKVTVVENAPAVLPTPHASAASAAGRTSPSVWPIIHYIHRNYQEDLALSDLAARFSLSVSRISEVIKQTTGQTFVHFLHDLRLRHACSLLVSTDMSVTEIALEVGYGSYKTFSRIFRESKGVVPKEYRRTEHGRQAGPK</sequence>
<dbReference type="SUPFAM" id="SSF51215">
    <property type="entry name" value="Regulatory protein AraC"/>
    <property type="match status" value="1"/>
</dbReference>
<dbReference type="Proteomes" id="UP000276128">
    <property type="component" value="Unassembled WGS sequence"/>
</dbReference>
<dbReference type="InterPro" id="IPR018060">
    <property type="entry name" value="HTH_AraC"/>
</dbReference>
<comment type="caution">
    <text evidence="5">The sequence shown here is derived from an EMBL/GenBank/DDBJ whole genome shotgun (WGS) entry which is preliminary data.</text>
</comment>
<dbReference type="EMBL" id="RXHU01000003">
    <property type="protein sequence ID" value="RTE11743.1"/>
    <property type="molecule type" value="Genomic_DNA"/>
</dbReference>
<keyword evidence="1" id="KW-0805">Transcription regulation</keyword>
<dbReference type="OrthoDB" id="182958at2"/>
<dbReference type="AlphaFoldDB" id="A0A430JL88"/>
<proteinExistence type="predicted"/>
<name>A0A430JL88_9BACL</name>
<evidence type="ECO:0000256" key="1">
    <source>
        <dbReference type="ARBA" id="ARBA00023015"/>
    </source>
</evidence>
<evidence type="ECO:0000259" key="4">
    <source>
        <dbReference type="PROSITE" id="PS01124"/>
    </source>
</evidence>
<dbReference type="SUPFAM" id="SSF46689">
    <property type="entry name" value="Homeodomain-like"/>
    <property type="match status" value="2"/>
</dbReference>
<evidence type="ECO:0000256" key="3">
    <source>
        <dbReference type="ARBA" id="ARBA00023163"/>
    </source>
</evidence>
<gene>
    <name evidence="5" type="ORF">EJQ19_00510</name>
</gene>
<protein>
    <submittedName>
        <fullName evidence="5">AraC family transcriptional regulator</fullName>
    </submittedName>
</protein>
<evidence type="ECO:0000313" key="5">
    <source>
        <dbReference type="EMBL" id="RTE11743.1"/>
    </source>
</evidence>
<dbReference type="PANTHER" id="PTHR43280:SF2">
    <property type="entry name" value="HTH-TYPE TRANSCRIPTIONAL REGULATOR EXSA"/>
    <property type="match status" value="1"/>
</dbReference>
<dbReference type="PROSITE" id="PS01124">
    <property type="entry name" value="HTH_ARAC_FAMILY_2"/>
    <property type="match status" value="1"/>
</dbReference>
<reference evidence="5 6" key="1">
    <citation type="submission" date="2018-12" db="EMBL/GenBank/DDBJ databases">
        <title>Bacillus ochoae sp. nov., Paenibacillus whitsoniae sp. nov., Paenibacillus spiritus sp. nov. Isolated from the Mars Exploration Rover during spacecraft assembly.</title>
        <authorList>
            <person name="Seuylemezian A."/>
            <person name="Vaishampayan P."/>
        </authorList>
    </citation>
    <scope>NUCLEOTIDE SEQUENCE [LARGE SCALE GENOMIC DNA]</scope>
    <source>
        <strain evidence="5 6">MER 54</strain>
    </source>
</reference>
<dbReference type="InterPro" id="IPR020449">
    <property type="entry name" value="Tscrpt_reg_AraC-type_HTH"/>
</dbReference>
<dbReference type="GO" id="GO:0043565">
    <property type="term" value="F:sequence-specific DNA binding"/>
    <property type="evidence" value="ECO:0007669"/>
    <property type="project" value="InterPro"/>
</dbReference>
<accession>A0A430JL88</accession>
<dbReference type="Pfam" id="PF12833">
    <property type="entry name" value="HTH_18"/>
    <property type="match status" value="1"/>
</dbReference>
<evidence type="ECO:0000313" key="6">
    <source>
        <dbReference type="Proteomes" id="UP000276128"/>
    </source>
</evidence>
<feature type="domain" description="HTH araC/xylS-type" evidence="4">
    <location>
        <begin position="201"/>
        <end position="299"/>
    </location>
</feature>
<dbReference type="GO" id="GO:0003700">
    <property type="term" value="F:DNA-binding transcription factor activity"/>
    <property type="evidence" value="ECO:0007669"/>
    <property type="project" value="InterPro"/>
</dbReference>